<dbReference type="RefSeq" id="XP_004644314.1">
    <property type="nucleotide sequence ID" value="XM_004644257.2"/>
</dbReference>
<name>A0A6P3FSB6_OCTDE</name>
<evidence type="ECO:0000256" key="1">
    <source>
        <dbReference type="ARBA" id="ARBA00004123"/>
    </source>
</evidence>
<sequence>MCNQNSNALRVLDIPHKGGRKLQKFTTSASGGIRPRARAPHCSHWGAGAGGAEAGPPAASLRRALGLRSLVVPLLSRDLPPSECARRGGAGAACVGSRPRPLPECAEPYRARPPHPPAEPVLEKRKRGGRAFGINSILYQRGIYPSETFTRVQKYGLTLLVTTDPELIKYLNNVVEQLKDWLYKCSVQKLVVVISNIESGEVLERWQFDIECDKTAKDDSAPREKSQKAIQDEIRSVIRQITATVTFLPLLEVACSFDLLIYTDKDLVVPEKWEESGPQFITNSEEVRLRSFTTTIHKVNSMVAYKIPVND</sequence>
<evidence type="ECO:0000313" key="12">
    <source>
        <dbReference type="RefSeq" id="XP_004644314.1"/>
    </source>
</evidence>
<organism evidence="11 12">
    <name type="scientific">Octodon degus</name>
    <name type="common">Degu</name>
    <name type="synonym">Sciurus degus</name>
    <dbReference type="NCBI Taxonomy" id="10160"/>
    <lineage>
        <taxon>Eukaryota</taxon>
        <taxon>Metazoa</taxon>
        <taxon>Chordata</taxon>
        <taxon>Craniata</taxon>
        <taxon>Vertebrata</taxon>
        <taxon>Euteleostomi</taxon>
        <taxon>Mammalia</taxon>
        <taxon>Eutheria</taxon>
        <taxon>Euarchontoglires</taxon>
        <taxon>Glires</taxon>
        <taxon>Rodentia</taxon>
        <taxon>Hystricomorpha</taxon>
        <taxon>Octodontidae</taxon>
        <taxon>Octodon</taxon>
    </lineage>
</organism>
<reference evidence="12" key="1">
    <citation type="submission" date="2025-08" db="UniProtKB">
        <authorList>
            <consortium name="RefSeq"/>
        </authorList>
    </citation>
    <scope>IDENTIFICATION</scope>
</reference>
<dbReference type="GO" id="GO:0051301">
    <property type="term" value="P:cell division"/>
    <property type="evidence" value="ECO:0007669"/>
    <property type="project" value="UniProtKB-KW"/>
</dbReference>
<dbReference type="PANTHER" id="PTHR11842:SF11">
    <property type="entry name" value="MITOTIC SPINDLE ASSEMBLY CHECKPOINT PROTEIN MAD2A"/>
    <property type="match status" value="1"/>
</dbReference>
<dbReference type="InterPro" id="IPR036570">
    <property type="entry name" value="HORMA_dom_sf"/>
</dbReference>
<proteinExistence type="inferred from homology"/>
<evidence type="ECO:0000256" key="5">
    <source>
        <dbReference type="ARBA" id="ARBA00023242"/>
    </source>
</evidence>
<evidence type="ECO:0000256" key="8">
    <source>
        <dbReference type="ARBA" id="ARBA00076594"/>
    </source>
</evidence>
<dbReference type="PANTHER" id="PTHR11842">
    <property type="entry name" value="MITOTIC SPINDLE ASSEMBLY CHECKPOINT PROTEIN MAD2"/>
    <property type="match status" value="1"/>
</dbReference>
<dbReference type="GeneID" id="101566643"/>
<keyword evidence="6" id="KW-0131">Cell cycle</keyword>
<dbReference type="FunFam" id="3.30.900.10:FF:000002">
    <property type="entry name" value="Mitotic spindle assembly checkpoint protein MAD2A"/>
    <property type="match status" value="1"/>
</dbReference>
<dbReference type="OrthoDB" id="1806at2759"/>
<evidence type="ECO:0000313" key="11">
    <source>
        <dbReference type="Proteomes" id="UP000515203"/>
    </source>
</evidence>
<dbReference type="CTD" id="4085"/>
<comment type="subcellular location">
    <subcellularLocation>
        <location evidence="1">Nucleus</location>
    </subcellularLocation>
</comment>
<dbReference type="InterPro" id="IPR003511">
    <property type="entry name" value="HORMA_dom"/>
</dbReference>
<keyword evidence="5" id="KW-0539">Nucleus</keyword>
<dbReference type="Gene3D" id="3.30.900.10">
    <property type="entry name" value="HORMA domain"/>
    <property type="match status" value="1"/>
</dbReference>
<dbReference type="InterPro" id="IPR045091">
    <property type="entry name" value="Mad2-like"/>
</dbReference>
<keyword evidence="4" id="KW-0498">Mitosis</keyword>
<feature type="region of interest" description="Disordered" evidence="9">
    <location>
        <begin position="26"/>
        <end position="57"/>
    </location>
</feature>
<evidence type="ECO:0000256" key="4">
    <source>
        <dbReference type="ARBA" id="ARBA00022776"/>
    </source>
</evidence>
<dbReference type="GO" id="GO:0007094">
    <property type="term" value="P:mitotic spindle assembly checkpoint signaling"/>
    <property type="evidence" value="ECO:0007669"/>
    <property type="project" value="TreeGrafter"/>
</dbReference>
<feature type="domain" description="HORMA" evidence="10">
    <location>
        <begin position="120"/>
        <end position="303"/>
    </location>
</feature>
<dbReference type="AlphaFoldDB" id="A0A6P3FSB6"/>
<dbReference type="GO" id="GO:0005654">
    <property type="term" value="C:nucleoplasm"/>
    <property type="evidence" value="ECO:0007669"/>
    <property type="project" value="TreeGrafter"/>
</dbReference>
<evidence type="ECO:0000256" key="7">
    <source>
        <dbReference type="ARBA" id="ARBA00068928"/>
    </source>
</evidence>
<dbReference type="PROSITE" id="PS50815">
    <property type="entry name" value="HORMA"/>
    <property type="match status" value="1"/>
</dbReference>
<evidence type="ECO:0000256" key="6">
    <source>
        <dbReference type="ARBA" id="ARBA00023306"/>
    </source>
</evidence>
<dbReference type="Pfam" id="PF02301">
    <property type="entry name" value="HORMA"/>
    <property type="match status" value="1"/>
</dbReference>
<evidence type="ECO:0000256" key="9">
    <source>
        <dbReference type="SAM" id="MobiDB-lite"/>
    </source>
</evidence>
<gene>
    <name evidence="12" type="primary">Mad2l1</name>
</gene>
<dbReference type="Proteomes" id="UP000515203">
    <property type="component" value="Unplaced"/>
</dbReference>
<evidence type="ECO:0000256" key="2">
    <source>
        <dbReference type="ARBA" id="ARBA00010348"/>
    </source>
</evidence>
<comment type="similarity">
    <text evidence="2">Belongs to the MAD2 family.</text>
</comment>
<accession>A0A6P3FSB6</accession>
<keyword evidence="11" id="KW-1185">Reference proteome</keyword>
<dbReference type="SUPFAM" id="SSF56019">
    <property type="entry name" value="The spindle assembly checkpoint protein mad2"/>
    <property type="match status" value="1"/>
</dbReference>
<keyword evidence="3" id="KW-0132">Cell division</keyword>
<evidence type="ECO:0000259" key="10">
    <source>
        <dbReference type="PROSITE" id="PS50815"/>
    </source>
</evidence>
<dbReference type="GO" id="GO:1990728">
    <property type="term" value="C:mitotic spindle assembly checkpoint MAD1-MAD2 complex"/>
    <property type="evidence" value="ECO:0007669"/>
    <property type="project" value="UniProtKB-ARBA"/>
</dbReference>
<dbReference type="InParanoid" id="A0A6P3FSB6"/>
<evidence type="ECO:0000256" key="3">
    <source>
        <dbReference type="ARBA" id="ARBA00022618"/>
    </source>
</evidence>
<protein>
    <recommendedName>
        <fullName evidence="7">Mitotic spindle assembly checkpoint protein MAD2A</fullName>
    </recommendedName>
    <alternativeName>
        <fullName evidence="8">Mitotic arrest deficient 2-like protein 1</fullName>
    </alternativeName>
</protein>
<dbReference type="GO" id="GO:0000776">
    <property type="term" value="C:kinetochore"/>
    <property type="evidence" value="ECO:0007669"/>
    <property type="project" value="UniProtKB-ARBA"/>
</dbReference>